<dbReference type="RefSeq" id="WP_163179855.1">
    <property type="nucleotide sequence ID" value="NZ_JAAIWM010000003.1"/>
</dbReference>
<sequence length="170" mass="19686">MKGFERIVEEDSWIIKSAIKDLCIYKNLEEYYQEGLIGLWEAYIRFDPSKGASFRTFAYRTIRGKLLTCLKKAKQEEDHLAILSEAIMEVIVDERAEVPLEIEILSCYCNGLTLAQKTWVYKTFVEDKGPKAIAKEEGVSLETVKSWRRYALEKMRREVGLGDRHRGPVS</sequence>
<reference evidence="2 3" key="1">
    <citation type="submission" date="2020-02" db="EMBL/GenBank/DDBJ databases">
        <title>Bacillus aquiflavi sp. nov., isolated from yellow water of strong flavor Chinese baijiu in Yibin region of China.</title>
        <authorList>
            <person name="Xie J."/>
        </authorList>
    </citation>
    <scope>NUCLEOTIDE SEQUENCE [LARGE SCALE GENOMIC DNA]</scope>
    <source>
        <strain evidence="2 3">SA4</strain>
    </source>
</reference>
<evidence type="ECO:0000313" key="2">
    <source>
        <dbReference type="EMBL" id="NEY72411.1"/>
    </source>
</evidence>
<feature type="domain" description="RNA polymerase sigma-70 region 2" evidence="1">
    <location>
        <begin position="27"/>
        <end position="74"/>
    </location>
</feature>
<dbReference type="SUPFAM" id="SSF88659">
    <property type="entry name" value="Sigma3 and sigma4 domains of RNA polymerase sigma factors"/>
    <property type="match status" value="1"/>
</dbReference>
<dbReference type="GO" id="GO:0003700">
    <property type="term" value="F:DNA-binding transcription factor activity"/>
    <property type="evidence" value="ECO:0007669"/>
    <property type="project" value="InterPro"/>
</dbReference>
<dbReference type="AlphaFoldDB" id="A0A6M0Q7T3"/>
<protein>
    <submittedName>
        <fullName evidence="2">Sigma-70 family RNA polymerase sigma factor</fullName>
    </submittedName>
</protein>
<dbReference type="Gene3D" id="1.10.10.10">
    <property type="entry name" value="Winged helix-like DNA-binding domain superfamily/Winged helix DNA-binding domain"/>
    <property type="match status" value="1"/>
</dbReference>
<dbReference type="NCBIfam" id="TIGR02937">
    <property type="entry name" value="sigma70-ECF"/>
    <property type="match status" value="1"/>
</dbReference>
<dbReference type="InterPro" id="IPR013324">
    <property type="entry name" value="RNA_pol_sigma_r3/r4-like"/>
</dbReference>
<dbReference type="InterPro" id="IPR013325">
    <property type="entry name" value="RNA_pol_sigma_r2"/>
</dbReference>
<dbReference type="Proteomes" id="UP000481043">
    <property type="component" value="Unassembled WGS sequence"/>
</dbReference>
<evidence type="ECO:0000259" key="1">
    <source>
        <dbReference type="Pfam" id="PF04542"/>
    </source>
</evidence>
<dbReference type="Gene3D" id="1.10.1740.10">
    <property type="match status" value="1"/>
</dbReference>
<dbReference type="InterPro" id="IPR014284">
    <property type="entry name" value="RNA_pol_sigma-70_dom"/>
</dbReference>
<evidence type="ECO:0000313" key="3">
    <source>
        <dbReference type="Proteomes" id="UP000481043"/>
    </source>
</evidence>
<accession>A0A6M0Q7T3</accession>
<organism evidence="2 3">
    <name type="scientific">Bacillus mesophilus</name>
    <dbReference type="NCBI Taxonomy" id="1808955"/>
    <lineage>
        <taxon>Bacteria</taxon>
        <taxon>Bacillati</taxon>
        <taxon>Bacillota</taxon>
        <taxon>Bacilli</taxon>
        <taxon>Bacillales</taxon>
        <taxon>Bacillaceae</taxon>
        <taxon>Bacillus</taxon>
    </lineage>
</organism>
<proteinExistence type="predicted"/>
<dbReference type="InterPro" id="IPR036388">
    <property type="entry name" value="WH-like_DNA-bd_sf"/>
</dbReference>
<dbReference type="SUPFAM" id="SSF88946">
    <property type="entry name" value="Sigma2 domain of RNA polymerase sigma factors"/>
    <property type="match status" value="1"/>
</dbReference>
<dbReference type="GO" id="GO:0006352">
    <property type="term" value="P:DNA-templated transcription initiation"/>
    <property type="evidence" value="ECO:0007669"/>
    <property type="project" value="InterPro"/>
</dbReference>
<gene>
    <name evidence="2" type="ORF">G4D63_11805</name>
</gene>
<comment type="caution">
    <text evidence="2">The sequence shown here is derived from an EMBL/GenBank/DDBJ whole genome shotgun (WGS) entry which is preliminary data.</text>
</comment>
<dbReference type="Pfam" id="PF04542">
    <property type="entry name" value="Sigma70_r2"/>
    <property type="match status" value="1"/>
</dbReference>
<keyword evidence="3" id="KW-1185">Reference proteome</keyword>
<name>A0A6M0Q7T3_9BACI</name>
<dbReference type="InterPro" id="IPR007627">
    <property type="entry name" value="RNA_pol_sigma70_r2"/>
</dbReference>
<dbReference type="EMBL" id="JAAIWM010000003">
    <property type="protein sequence ID" value="NEY72411.1"/>
    <property type="molecule type" value="Genomic_DNA"/>
</dbReference>